<dbReference type="GO" id="GO:0033856">
    <property type="term" value="F:pyridoxine 5'-phosphate synthase activity"/>
    <property type="evidence" value="ECO:0007669"/>
    <property type="project" value="UniProtKB-UniRule"/>
</dbReference>
<comment type="function">
    <text evidence="4">Catalyzes the complicated ring closure reaction between the two acyclic compounds 1-deoxy-D-xylulose-5-phosphate (DXP) and 3-amino-2-oxopropyl phosphate (1-amino-acetone-3-phosphate or AAP) to form pyridoxine 5'-phosphate (PNP) and inorganic phosphate.</text>
</comment>
<feature type="binding site" evidence="4">
    <location>
        <position position="6"/>
    </location>
    <ligand>
        <name>3-amino-2-oxopropyl phosphate</name>
        <dbReference type="ChEBI" id="CHEBI:57279"/>
    </ligand>
</feature>
<keyword evidence="1 4" id="KW-0963">Cytoplasm</keyword>
<dbReference type="SUPFAM" id="SSF63892">
    <property type="entry name" value="Pyridoxine 5'-phosphate synthase"/>
    <property type="match status" value="1"/>
</dbReference>
<comment type="catalytic activity">
    <reaction evidence="4">
        <text>3-amino-2-oxopropyl phosphate + 1-deoxy-D-xylulose 5-phosphate = pyridoxine 5'-phosphate + phosphate + 2 H2O + H(+)</text>
        <dbReference type="Rhea" id="RHEA:15265"/>
        <dbReference type="ChEBI" id="CHEBI:15377"/>
        <dbReference type="ChEBI" id="CHEBI:15378"/>
        <dbReference type="ChEBI" id="CHEBI:43474"/>
        <dbReference type="ChEBI" id="CHEBI:57279"/>
        <dbReference type="ChEBI" id="CHEBI:57792"/>
        <dbReference type="ChEBI" id="CHEBI:58589"/>
        <dbReference type="EC" id="2.6.99.2"/>
    </reaction>
</comment>
<evidence type="ECO:0000256" key="2">
    <source>
        <dbReference type="ARBA" id="ARBA00022679"/>
    </source>
</evidence>
<dbReference type="EMBL" id="NJBN01000002">
    <property type="protein sequence ID" value="TKJ41817.1"/>
    <property type="molecule type" value="Genomic_DNA"/>
</dbReference>
<comment type="similarity">
    <text evidence="4">Belongs to the PNP synthase family.</text>
</comment>
<evidence type="ECO:0000256" key="4">
    <source>
        <dbReference type="HAMAP-Rule" id="MF_00279"/>
    </source>
</evidence>
<dbReference type="InterPro" id="IPR013785">
    <property type="entry name" value="Aldolase_TIM"/>
</dbReference>
<dbReference type="InterPro" id="IPR004569">
    <property type="entry name" value="PyrdxlP_synth_PdxJ"/>
</dbReference>
<dbReference type="Pfam" id="PF03740">
    <property type="entry name" value="PdxJ"/>
    <property type="match status" value="1"/>
</dbReference>
<dbReference type="Proteomes" id="UP000319619">
    <property type="component" value="Unassembled WGS sequence"/>
</dbReference>
<comment type="subunit">
    <text evidence="4">Homooctamer; tetramer of dimers.</text>
</comment>
<dbReference type="PANTHER" id="PTHR30456">
    <property type="entry name" value="PYRIDOXINE 5'-PHOSPHATE SYNTHASE"/>
    <property type="match status" value="1"/>
</dbReference>
<reference evidence="6 7" key="1">
    <citation type="submission" date="2017-06" db="EMBL/GenBank/DDBJ databases">
        <title>Novel microbial phyla capable of carbon fixation and sulfur reduction in deep-sea sediments.</title>
        <authorList>
            <person name="Huang J."/>
            <person name="Baker B."/>
            <person name="Wang Y."/>
        </authorList>
    </citation>
    <scope>NUCLEOTIDE SEQUENCE [LARGE SCALE GENOMIC DNA]</scope>
    <source>
        <strain evidence="6">B3_LCP</strain>
    </source>
</reference>
<evidence type="ECO:0000256" key="1">
    <source>
        <dbReference type="ARBA" id="ARBA00022490"/>
    </source>
</evidence>
<feature type="binding site" evidence="4">
    <location>
        <begin position="212"/>
        <end position="213"/>
    </location>
    <ligand>
        <name>3-amino-2-oxopropyl phosphate</name>
        <dbReference type="ChEBI" id="CHEBI:57279"/>
    </ligand>
</feature>
<sequence>MKLGINIDHIATLRQARGGSEPDPVGAAMIADLAGADSIVCHLREDRRHIQDRDLELIRQVIHSRLNMEMATTQEMIEKALMVKPEIVTLVPEKREERTTESGLNLAGNLQKYKDAVLTLNSSNIEVSLFIDPTMEAVKDSAKIGAQAVELHTGTYAEMRDPQGAEAALDDLTTAAIAAEKMGLFVAAGHGLHYHNVQPVAAINEIEELNIGHSIISRAAFVGLSHAVEEMRYLIDR</sequence>
<feature type="binding site" evidence="4">
    <location>
        <position position="49"/>
    </location>
    <ligand>
        <name>1-deoxy-D-xylulose 5-phosphate</name>
        <dbReference type="ChEBI" id="CHEBI:57792"/>
    </ligand>
</feature>
<dbReference type="NCBIfam" id="NF003625">
    <property type="entry name" value="PRK05265.1-3"/>
    <property type="match status" value="1"/>
</dbReference>
<evidence type="ECO:0000313" key="6">
    <source>
        <dbReference type="EMBL" id="TKJ41817.1"/>
    </source>
</evidence>
<feature type="binding site" evidence="4">
    <location>
        <begin position="8"/>
        <end position="9"/>
    </location>
    <ligand>
        <name>1-deoxy-D-xylulose 5-phosphate</name>
        <dbReference type="ChEBI" id="CHEBI:57792"/>
    </ligand>
</feature>
<evidence type="ECO:0000313" key="7">
    <source>
        <dbReference type="Proteomes" id="UP000319619"/>
    </source>
</evidence>
<comment type="pathway">
    <text evidence="4">Cofactor biosynthesis; pyridoxine 5'-phosphate biosynthesis; pyridoxine 5'-phosphate from D-erythrose 4-phosphate: step 5/5.</text>
</comment>
<proteinExistence type="inferred from homology"/>
<feature type="binding site" evidence="4">
    <location>
        <position position="191"/>
    </location>
    <ligand>
        <name>3-amino-2-oxopropyl phosphate</name>
        <dbReference type="ChEBI" id="CHEBI:57279"/>
    </ligand>
</feature>
<dbReference type="HAMAP" id="MF_00279">
    <property type="entry name" value="PdxJ"/>
    <property type="match status" value="1"/>
</dbReference>
<keyword evidence="3 4" id="KW-0664">Pyridoxine biosynthesis</keyword>
<dbReference type="CDD" id="cd00003">
    <property type="entry name" value="PNPsynthase"/>
    <property type="match status" value="1"/>
</dbReference>
<dbReference type="InterPro" id="IPR036130">
    <property type="entry name" value="Pyridoxine-5'_phos_synth"/>
</dbReference>
<dbReference type="PANTHER" id="PTHR30456:SF0">
    <property type="entry name" value="PYRIDOXINE 5'-PHOSPHATE SYNTHASE"/>
    <property type="match status" value="1"/>
</dbReference>
<evidence type="ECO:0000256" key="5">
    <source>
        <dbReference type="NCBIfam" id="TIGR00559"/>
    </source>
</evidence>
<comment type="subcellular location">
    <subcellularLocation>
        <location evidence="4">Cytoplasm</location>
    </subcellularLocation>
</comment>
<feature type="binding site" evidence="4">
    <location>
        <position position="17"/>
    </location>
    <ligand>
        <name>3-amino-2-oxopropyl phosphate</name>
        <dbReference type="ChEBI" id="CHEBI:57279"/>
    </ligand>
</feature>
<gene>
    <name evidence="4" type="primary">pdxJ</name>
    <name evidence="6" type="ORF">CEE37_04410</name>
</gene>
<feature type="active site" description="Proton donor" evidence="4">
    <location>
        <position position="190"/>
    </location>
</feature>
<organism evidence="6 7">
    <name type="scientific">candidate division LCP-89 bacterium B3_LCP</name>
    <dbReference type="NCBI Taxonomy" id="2012998"/>
    <lineage>
        <taxon>Bacteria</taxon>
        <taxon>Pseudomonadati</taxon>
        <taxon>Bacteria division LCP-89</taxon>
    </lineage>
</organism>
<dbReference type="AlphaFoldDB" id="A0A532V493"/>
<comment type="caution">
    <text evidence="6">The sequence shown here is derived from an EMBL/GenBank/DDBJ whole genome shotgun (WGS) entry which is preliminary data.</text>
</comment>
<dbReference type="NCBIfam" id="NF003627">
    <property type="entry name" value="PRK05265.1-5"/>
    <property type="match status" value="1"/>
</dbReference>
<feature type="site" description="Transition state stabilizer" evidence="4">
    <location>
        <position position="150"/>
    </location>
</feature>
<feature type="binding site" evidence="4">
    <location>
        <position position="99"/>
    </location>
    <ligand>
        <name>1-deoxy-D-xylulose 5-phosphate</name>
        <dbReference type="ChEBI" id="CHEBI:57792"/>
    </ligand>
</feature>
<feature type="active site" description="Proton acceptor" evidence="4">
    <location>
        <position position="42"/>
    </location>
</feature>
<name>A0A532V493_UNCL8</name>
<accession>A0A532V493</accession>
<dbReference type="Gene3D" id="3.20.20.70">
    <property type="entry name" value="Aldolase class I"/>
    <property type="match status" value="1"/>
</dbReference>
<dbReference type="GO" id="GO:0005829">
    <property type="term" value="C:cytosol"/>
    <property type="evidence" value="ECO:0007669"/>
    <property type="project" value="TreeGrafter"/>
</dbReference>
<feature type="binding site" evidence="4">
    <location>
        <position position="44"/>
    </location>
    <ligand>
        <name>1-deoxy-D-xylulose 5-phosphate</name>
        <dbReference type="ChEBI" id="CHEBI:57792"/>
    </ligand>
</feature>
<dbReference type="EC" id="2.6.99.2" evidence="4 5"/>
<feature type="active site" description="Proton acceptor" evidence="4">
    <location>
        <position position="69"/>
    </location>
</feature>
<evidence type="ECO:0000256" key="3">
    <source>
        <dbReference type="ARBA" id="ARBA00023096"/>
    </source>
</evidence>
<dbReference type="GO" id="GO:0008615">
    <property type="term" value="P:pyridoxine biosynthetic process"/>
    <property type="evidence" value="ECO:0007669"/>
    <property type="project" value="UniProtKB-UniRule"/>
</dbReference>
<dbReference type="NCBIfam" id="TIGR00559">
    <property type="entry name" value="pdxJ"/>
    <property type="match status" value="1"/>
</dbReference>
<keyword evidence="2 4" id="KW-0808">Transferase</keyword>
<dbReference type="UniPathway" id="UPA00244">
    <property type="reaction ID" value="UER00313"/>
</dbReference>
<protein>
    <recommendedName>
        <fullName evidence="4 5">Pyridoxine 5'-phosphate synthase</fullName>
        <shortName evidence="4">PNP synthase</shortName>
        <ecNumber evidence="4 5">2.6.99.2</ecNumber>
    </recommendedName>
</protein>